<dbReference type="EMBL" id="JPGG01000016">
    <property type="protein sequence ID" value="KGC14573.1"/>
    <property type="molecule type" value="Genomic_DNA"/>
</dbReference>
<protein>
    <submittedName>
        <fullName evidence="1">Uncharacterized protein</fullName>
    </submittedName>
</protein>
<evidence type="ECO:0000313" key="1">
    <source>
        <dbReference type="EMBL" id="KGC14573.1"/>
    </source>
</evidence>
<sequence>MRTHTYIDLKHGVLHSVDYRCSDGHLIHECFTTIFYDDICWC</sequence>
<comment type="caution">
    <text evidence="1">The sequence shown here is derived from an EMBL/GenBank/DDBJ whole genome shotgun (WGS) entry which is preliminary data.</text>
</comment>
<dbReference type="RefSeq" id="WP_257977902.1">
    <property type="nucleotide sequence ID" value="NZ_CADEQE010000034.1"/>
</dbReference>
<dbReference type="AlphaFoldDB" id="A0AAW3F256"/>
<proteinExistence type="predicted"/>
<accession>A0AAW3F256</accession>
<reference evidence="1 2" key="1">
    <citation type="submission" date="2014-04" db="EMBL/GenBank/DDBJ databases">
        <authorList>
            <person name="Bishop-Lilly K.A."/>
            <person name="Broomall S.M."/>
            <person name="Chain P.S."/>
            <person name="Chertkov O."/>
            <person name="Coyne S.R."/>
            <person name="Daligault H.E."/>
            <person name="Davenport K.W."/>
            <person name="Erkkila T."/>
            <person name="Frey K.G."/>
            <person name="Gibbons H.S."/>
            <person name="Gu W."/>
            <person name="Jaissle J."/>
            <person name="Johnson S.L."/>
            <person name="Koroleva G.I."/>
            <person name="Ladner J.T."/>
            <person name="Lo C.-C."/>
            <person name="Minogue T.D."/>
            <person name="Munk C."/>
            <person name="Palacios G.F."/>
            <person name="Redden C.L."/>
            <person name="Rosenzweig C.N."/>
            <person name="Scholz M.B."/>
            <person name="Teshima H."/>
            <person name="Xu Y."/>
        </authorList>
    </citation>
    <scope>NUCLEOTIDE SEQUENCE [LARGE SCALE GENOMIC DNA]</scope>
    <source>
        <strain evidence="2">gladioli</strain>
    </source>
</reference>
<dbReference type="Proteomes" id="UP000029590">
    <property type="component" value="Unassembled WGS sequence"/>
</dbReference>
<organism evidence="1 2">
    <name type="scientific">Burkholderia gladioli</name>
    <name type="common">Pseudomonas marginata</name>
    <name type="synonym">Phytomonas marginata</name>
    <dbReference type="NCBI Taxonomy" id="28095"/>
    <lineage>
        <taxon>Bacteria</taxon>
        <taxon>Pseudomonadati</taxon>
        <taxon>Pseudomonadota</taxon>
        <taxon>Betaproteobacteria</taxon>
        <taxon>Burkholderiales</taxon>
        <taxon>Burkholderiaceae</taxon>
        <taxon>Burkholderia</taxon>
    </lineage>
</organism>
<name>A0AAW3F256_BURGA</name>
<gene>
    <name evidence="1" type="ORF">DM48_326</name>
</gene>
<evidence type="ECO:0000313" key="2">
    <source>
        <dbReference type="Proteomes" id="UP000029590"/>
    </source>
</evidence>